<feature type="domain" description="Neprosin PEP catalytic" evidence="2">
    <location>
        <begin position="133"/>
        <end position="384"/>
    </location>
</feature>
<dbReference type="PANTHER" id="PTHR31589">
    <property type="entry name" value="PROTEIN, PUTATIVE (DUF239)-RELATED-RELATED"/>
    <property type="match status" value="1"/>
</dbReference>
<evidence type="ECO:0000256" key="1">
    <source>
        <dbReference type="SAM" id="SignalP"/>
    </source>
</evidence>
<evidence type="ECO:0000313" key="3">
    <source>
        <dbReference type="EMBL" id="KAJ8755954.1"/>
    </source>
</evidence>
<dbReference type="Pfam" id="PF03080">
    <property type="entry name" value="Neprosin"/>
    <property type="match status" value="1"/>
</dbReference>
<feature type="chain" id="PRO_5043698323" description="Neprosin PEP catalytic domain-containing protein" evidence="1">
    <location>
        <begin position="32"/>
        <end position="384"/>
    </location>
</feature>
<name>A0AAV8SVR8_9ROSI</name>
<keyword evidence="4" id="KW-1185">Reference proteome</keyword>
<feature type="signal peptide" evidence="1">
    <location>
        <begin position="1"/>
        <end position="31"/>
    </location>
</feature>
<dbReference type="InterPro" id="IPR004314">
    <property type="entry name" value="Neprosin"/>
</dbReference>
<reference evidence="3 4" key="1">
    <citation type="submission" date="2021-09" db="EMBL/GenBank/DDBJ databases">
        <title>Genomic insights and catalytic innovation underlie evolution of tropane alkaloids biosynthesis.</title>
        <authorList>
            <person name="Wang Y.-J."/>
            <person name="Tian T."/>
            <person name="Huang J.-P."/>
            <person name="Huang S.-X."/>
        </authorList>
    </citation>
    <scope>NUCLEOTIDE SEQUENCE [LARGE SCALE GENOMIC DNA]</scope>
    <source>
        <strain evidence="3">KIB-2018</strain>
        <tissue evidence="3">Leaf</tissue>
    </source>
</reference>
<dbReference type="InterPro" id="IPR053168">
    <property type="entry name" value="Glutamic_endopeptidase"/>
</dbReference>
<dbReference type="PROSITE" id="PS52045">
    <property type="entry name" value="NEPROSIN_PEP_CD"/>
    <property type="match status" value="1"/>
</dbReference>
<organism evidence="3 4">
    <name type="scientific">Erythroxylum novogranatense</name>
    <dbReference type="NCBI Taxonomy" id="1862640"/>
    <lineage>
        <taxon>Eukaryota</taxon>
        <taxon>Viridiplantae</taxon>
        <taxon>Streptophyta</taxon>
        <taxon>Embryophyta</taxon>
        <taxon>Tracheophyta</taxon>
        <taxon>Spermatophyta</taxon>
        <taxon>Magnoliopsida</taxon>
        <taxon>eudicotyledons</taxon>
        <taxon>Gunneridae</taxon>
        <taxon>Pentapetalae</taxon>
        <taxon>rosids</taxon>
        <taxon>fabids</taxon>
        <taxon>Malpighiales</taxon>
        <taxon>Erythroxylaceae</taxon>
        <taxon>Erythroxylum</taxon>
    </lineage>
</organism>
<dbReference type="InterPro" id="IPR025521">
    <property type="entry name" value="Neprosin_propep"/>
</dbReference>
<keyword evidence="1" id="KW-0732">Signal</keyword>
<dbReference type="AlphaFoldDB" id="A0AAV8SVR8"/>
<comment type="caution">
    <text evidence="3">The sequence shown here is derived from an EMBL/GenBank/DDBJ whole genome shotgun (WGS) entry which is preliminary data.</text>
</comment>
<dbReference type="EMBL" id="JAIWQS010000009">
    <property type="protein sequence ID" value="KAJ8755954.1"/>
    <property type="molecule type" value="Genomic_DNA"/>
</dbReference>
<dbReference type="PANTHER" id="PTHR31589:SF221">
    <property type="entry name" value="LIGASE, PUTATIVE (DUF239)-RELATED"/>
    <property type="match status" value="1"/>
</dbReference>
<dbReference type="Pfam" id="PF14365">
    <property type="entry name" value="Neprosin_AP"/>
    <property type="match status" value="1"/>
</dbReference>
<gene>
    <name evidence="3" type="ORF">K2173_024499</name>
</gene>
<dbReference type="Gene3D" id="3.90.1320.10">
    <property type="entry name" value="Outer-capsid protein sigma 3, large lobe"/>
    <property type="match status" value="1"/>
</dbReference>
<accession>A0AAV8SVR8</accession>
<evidence type="ECO:0000259" key="2">
    <source>
        <dbReference type="PROSITE" id="PS52045"/>
    </source>
</evidence>
<proteinExistence type="predicted"/>
<sequence length="384" mass="42916">MARQSHGNNQGSCIVFFIAFLQVWSCRLGYGSSISDYKNTQIDDGDTIDCIDIYKQPALNHPLLKNHIIQMKPSSFPSGLEARNSTNSFRSWFKNIKCPKGTIPISRTQAFTHRRVVPPTPKRKKFTDITLQFIPPPSHEYAQVSVYGDNYYGARGIFNVWEPKVNSPGEFSIAQMWVLSGDGDNTNSVEAGWQVQYGSNKTTFFIFWTRDGYRSTGCYNLECPGFVQVSKRFAPGASIKPLSMYDGKQFAIEVIIHKDTTSGNWWLTLQDEHMGYWPGNILTSLANSSDVINFGGEIVNNQAEGHHTTTEMGSGHFPDEGFGKAAYISYLSYIDTSCVLRDAGNLTPYISRPTCYDLKVDNKNQSTKGVHVYFGGPGFSGQCQ</sequence>
<dbReference type="Proteomes" id="UP001159364">
    <property type="component" value="Linkage Group LG09"/>
</dbReference>
<protein>
    <recommendedName>
        <fullName evidence="2">Neprosin PEP catalytic domain-containing protein</fullName>
    </recommendedName>
</protein>
<evidence type="ECO:0000313" key="4">
    <source>
        <dbReference type="Proteomes" id="UP001159364"/>
    </source>
</evidence>